<proteinExistence type="predicted"/>
<dbReference type="AlphaFoldDB" id="A0A3T0KTH6"/>
<dbReference type="EMBL" id="CP026095">
    <property type="protein sequence ID" value="AZV43729.1"/>
    <property type="molecule type" value="Genomic_DNA"/>
</dbReference>
<accession>A0A3T0KTH6</accession>
<name>A0A3T0KTH6_9BACI</name>
<gene>
    <name evidence="1" type="ORF">BAOM_3120</name>
</gene>
<dbReference type="Proteomes" id="UP000283095">
    <property type="component" value="Chromosome"/>
</dbReference>
<dbReference type="KEGG" id="pasa:BAOM_3120"/>
<evidence type="ECO:0000313" key="2">
    <source>
        <dbReference type="Proteomes" id="UP000283095"/>
    </source>
</evidence>
<organism evidence="1 2">
    <name type="scientific">Peribacillus asahii</name>
    <dbReference type="NCBI Taxonomy" id="228899"/>
    <lineage>
        <taxon>Bacteria</taxon>
        <taxon>Bacillati</taxon>
        <taxon>Bacillota</taxon>
        <taxon>Bacilli</taxon>
        <taxon>Bacillales</taxon>
        <taxon>Bacillaceae</taxon>
        <taxon>Peribacillus</taxon>
    </lineage>
</organism>
<protein>
    <submittedName>
        <fullName evidence="1">Uncharacterized protein</fullName>
    </submittedName>
</protein>
<evidence type="ECO:0000313" key="1">
    <source>
        <dbReference type="EMBL" id="AZV43729.1"/>
    </source>
</evidence>
<reference evidence="1 2" key="1">
    <citation type="submission" date="2018-01" db="EMBL/GenBank/DDBJ databases">
        <title>Bacillus asahii Genome sequencing and assembly.</title>
        <authorList>
            <person name="Jiang H."/>
            <person name="Feng Y."/>
            <person name="Zhao F."/>
            <person name="Lin X."/>
        </authorList>
    </citation>
    <scope>NUCLEOTIDE SEQUENCE [LARGE SCALE GENOMIC DNA]</scope>
    <source>
        <strain evidence="1 2">OM18</strain>
    </source>
</reference>
<sequence>MLLSETVDVSISHRNKNIYLNKGYNDSIVGNVIKVSIEDLPESSGKEIEVQCDYCSDKYNIRYCDYVRTKHVFLHKDACKKCWHKKRQDILNYKLGNNLIENQSERGYWSSVDNIKNELNEYIRFNGFTGKSDNEEQNKKWNMISWSVKRNELDLGELVSDLGYDLNNIQRRKPNGYIIPFEELKEKIDNFVKEYGFFPDQKNLSKDLKIHSSDYQKHGALVEIRDKLGYNDKKYLTDNRGFINKSSFELIVANYLIAQNIPYKREQLPFKVFNKNLNYRSDFTFYLDEKEIHVEVWGGMRTFNGQRELYDYDSVMKEKLQLYEKYNIELISVTPDIFYNSMGMIKKKLYNIFSDYLNLPFIEVKDRLVSTFTLHEMSDETLFEEIMKFSKIKRVLPSYGTMRENKHEFLFKEVLKRYDSLKEFAKKNNVITAYDARSKKIMNSVLTNTHSLK</sequence>
<dbReference type="RefSeq" id="WP_127760845.1">
    <property type="nucleotide sequence ID" value="NZ_CP026095.1"/>
</dbReference>
<dbReference type="OrthoDB" id="2943944at2"/>